<sequence length="308" mass="31650">MVSTRSHPTAFPPPDLTSPTKSPSKRGGGRSSRATSTASPAPGGNAALAPPPTSAPAPPPTSAPGISTASNAALLSTTNKPPNSTTSPPRLWTHTPSRLTLAWLALSLPLVAWDTGYVLLRPHSMPGGRLHWPVWQPYALYGTIDHVYGFPAWEAGDGFGAAQATLNAVETALYAAYLGVVWAAGAGAGGSAAGVGAGAGGKGEVGVGKGEKAAARVVVGRRAAQAVLVAFAASVMTLSKTVLYWLNEYWNGFHNIGHNDAASLFFLWIVPNGAWLILPTYMIYVFGSEIIQGLEAAGSAAASVKKSQ</sequence>
<evidence type="ECO:0000256" key="2">
    <source>
        <dbReference type="SAM" id="Phobius"/>
    </source>
</evidence>
<dbReference type="RefSeq" id="XP_020125397.1">
    <property type="nucleotide sequence ID" value="XM_020279940.1"/>
</dbReference>
<evidence type="ECO:0000256" key="1">
    <source>
        <dbReference type="SAM" id="MobiDB-lite"/>
    </source>
</evidence>
<proteinExistence type="predicted"/>
<dbReference type="OrthoDB" id="60858at2759"/>
<name>A0A1J9QKZ7_9PEZI</name>
<evidence type="ECO:0000313" key="4">
    <source>
        <dbReference type="Proteomes" id="UP000183809"/>
    </source>
</evidence>
<keyword evidence="2" id="KW-0472">Membrane</keyword>
<accession>A0A1J9QKZ7</accession>
<feature type="compositionally biased region" description="Pro residues" evidence="1">
    <location>
        <begin position="49"/>
        <end position="62"/>
    </location>
</feature>
<feature type="region of interest" description="Disordered" evidence="1">
    <location>
        <begin position="1"/>
        <end position="68"/>
    </location>
</feature>
<dbReference type="STRING" id="236234.A0A1J9QKZ7"/>
<dbReference type="PANTHER" id="PTHR37919:SF2">
    <property type="entry name" value="EXPERA DOMAIN-CONTAINING PROTEIN"/>
    <property type="match status" value="1"/>
</dbReference>
<keyword evidence="2" id="KW-0812">Transmembrane</keyword>
<gene>
    <name evidence="3" type="ORF">BKCO1_9200020</name>
</gene>
<feature type="compositionally biased region" description="Low complexity" evidence="1">
    <location>
        <begin position="31"/>
        <end position="48"/>
    </location>
</feature>
<organism evidence="3 4">
    <name type="scientific">Diplodia corticola</name>
    <dbReference type="NCBI Taxonomy" id="236234"/>
    <lineage>
        <taxon>Eukaryota</taxon>
        <taxon>Fungi</taxon>
        <taxon>Dikarya</taxon>
        <taxon>Ascomycota</taxon>
        <taxon>Pezizomycotina</taxon>
        <taxon>Dothideomycetes</taxon>
        <taxon>Dothideomycetes incertae sedis</taxon>
        <taxon>Botryosphaeriales</taxon>
        <taxon>Botryosphaeriaceae</taxon>
        <taxon>Diplodia</taxon>
    </lineage>
</organism>
<feature type="transmembrane region" description="Helical" evidence="2">
    <location>
        <begin position="265"/>
        <end position="286"/>
    </location>
</feature>
<protein>
    <submittedName>
        <fullName evidence="3">C6 transcription factor</fullName>
    </submittedName>
</protein>
<keyword evidence="2" id="KW-1133">Transmembrane helix</keyword>
<dbReference type="Proteomes" id="UP000183809">
    <property type="component" value="Unassembled WGS sequence"/>
</dbReference>
<dbReference type="GeneID" id="31020204"/>
<reference evidence="3 4" key="1">
    <citation type="submission" date="2016-10" db="EMBL/GenBank/DDBJ databases">
        <title>Proteomics and genomics reveal pathogen-plant mechanisms compatible with a hemibiotrophic lifestyle of Diplodia corticola.</title>
        <authorList>
            <person name="Fernandes I."/>
            <person name="De Jonge R."/>
            <person name="Van De Peer Y."/>
            <person name="Devreese B."/>
            <person name="Alves A."/>
            <person name="Esteves A.C."/>
        </authorList>
    </citation>
    <scope>NUCLEOTIDE SEQUENCE [LARGE SCALE GENOMIC DNA]</scope>
    <source>
        <strain evidence="3 4">CBS 112549</strain>
    </source>
</reference>
<evidence type="ECO:0000313" key="3">
    <source>
        <dbReference type="EMBL" id="OJD29137.1"/>
    </source>
</evidence>
<dbReference type="AlphaFoldDB" id="A0A1J9QKZ7"/>
<dbReference type="EMBL" id="MNUE01000092">
    <property type="protein sequence ID" value="OJD29137.1"/>
    <property type="molecule type" value="Genomic_DNA"/>
</dbReference>
<keyword evidence="4" id="KW-1185">Reference proteome</keyword>
<comment type="caution">
    <text evidence="3">The sequence shown here is derived from an EMBL/GenBank/DDBJ whole genome shotgun (WGS) entry which is preliminary data.</text>
</comment>
<feature type="transmembrane region" description="Helical" evidence="2">
    <location>
        <begin position="226"/>
        <end position="245"/>
    </location>
</feature>
<dbReference type="PANTHER" id="PTHR37919">
    <property type="entry name" value="PROTEIN CBG05606"/>
    <property type="match status" value="1"/>
</dbReference>